<organism evidence="1 2">
    <name type="scientific">Mycena albidolilacea</name>
    <dbReference type="NCBI Taxonomy" id="1033008"/>
    <lineage>
        <taxon>Eukaryota</taxon>
        <taxon>Fungi</taxon>
        <taxon>Dikarya</taxon>
        <taxon>Basidiomycota</taxon>
        <taxon>Agaricomycotina</taxon>
        <taxon>Agaricomycetes</taxon>
        <taxon>Agaricomycetidae</taxon>
        <taxon>Agaricales</taxon>
        <taxon>Marasmiineae</taxon>
        <taxon>Mycenaceae</taxon>
        <taxon>Mycena</taxon>
    </lineage>
</organism>
<sequence length="236" mass="25369">MFDGFRDIEGSEIFLFVLESKGKVLMIFNMLARTYMNEVFFKVADLAEVRLILNIWLILDISTDQGQRSAGNTSILIPQLSTFNPIDPPPSLSPSRPIVHMRTRCKVWWCGLSVWCKRSAREGGVSTQKVLMQCIWIAASSRHGMPRWDTGGTGWRAPAQGSVCTLLASCPVACPPWPWCEQGVGTPSVDEHAYTACSGESCCSGRGARGAGHESKRGGCARGGVSASAIGGAGGS</sequence>
<evidence type="ECO:0000313" key="2">
    <source>
        <dbReference type="Proteomes" id="UP001218218"/>
    </source>
</evidence>
<comment type="caution">
    <text evidence="1">The sequence shown here is derived from an EMBL/GenBank/DDBJ whole genome shotgun (WGS) entry which is preliminary data.</text>
</comment>
<gene>
    <name evidence="1" type="ORF">DFH08DRAFT_802811</name>
</gene>
<reference evidence="1" key="1">
    <citation type="submission" date="2023-03" db="EMBL/GenBank/DDBJ databases">
        <title>Massive genome expansion in bonnet fungi (Mycena s.s.) driven by repeated elements and novel gene families across ecological guilds.</title>
        <authorList>
            <consortium name="Lawrence Berkeley National Laboratory"/>
            <person name="Harder C.B."/>
            <person name="Miyauchi S."/>
            <person name="Viragh M."/>
            <person name="Kuo A."/>
            <person name="Thoen E."/>
            <person name="Andreopoulos B."/>
            <person name="Lu D."/>
            <person name="Skrede I."/>
            <person name="Drula E."/>
            <person name="Henrissat B."/>
            <person name="Morin E."/>
            <person name="Kohler A."/>
            <person name="Barry K."/>
            <person name="LaButti K."/>
            <person name="Morin E."/>
            <person name="Salamov A."/>
            <person name="Lipzen A."/>
            <person name="Mereny Z."/>
            <person name="Hegedus B."/>
            <person name="Baldrian P."/>
            <person name="Stursova M."/>
            <person name="Weitz H."/>
            <person name="Taylor A."/>
            <person name="Grigoriev I.V."/>
            <person name="Nagy L.G."/>
            <person name="Martin F."/>
            <person name="Kauserud H."/>
        </authorList>
    </citation>
    <scope>NUCLEOTIDE SEQUENCE</scope>
    <source>
        <strain evidence="1">CBHHK002</strain>
    </source>
</reference>
<dbReference type="EMBL" id="JARIHO010000008">
    <property type="protein sequence ID" value="KAJ7356839.1"/>
    <property type="molecule type" value="Genomic_DNA"/>
</dbReference>
<keyword evidence="2" id="KW-1185">Reference proteome</keyword>
<dbReference type="Proteomes" id="UP001218218">
    <property type="component" value="Unassembled WGS sequence"/>
</dbReference>
<name>A0AAD7EZ24_9AGAR</name>
<protein>
    <submittedName>
        <fullName evidence="1">Uncharacterized protein</fullName>
    </submittedName>
</protein>
<proteinExistence type="predicted"/>
<accession>A0AAD7EZ24</accession>
<evidence type="ECO:0000313" key="1">
    <source>
        <dbReference type="EMBL" id="KAJ7356839.1"/>
    </source>
</evidence>
<dbReference type="AlphaFoldDB" id="A0AAD7EZ24"/>